<comment type="caution">
    <text evidence="7">The sequence shown here is derived from an EMBL/GenBank/DDBJ whole genome shotgun (WGS) entry which is preliminary data.</text>
</comment>
<feature type="coiled-coil region" evidence="5">
    <location>
        <begin position="257"/>
        <end position="289"/>
    </location>
</feature>
<keyword evidence="5" id="KW-0175">Coiled coil</keyword>
<organism evidence="7 8">
    <name type="scientific">Ruminococcus albus SY3</name>
    <dbReference type="NCBI Taxonomy" id="1341156"/>
    <lineage>
        <taxon>Bacteria</taxon>
        <taxon>Bacillati</taxon>
        <taxon>Bacillota</taxon>
        <taxon>Clostridia</taxon>
        <taxon>Eubacteriales</taxon>
        <taxon>Oscillospiraceae</taxon>
        <taxon>Ruminococcus</taxon>
    </lineage>
</organism>
<dbReference type="SUPFAM" id="SSF55186">
    <property type="entry name" value="ThrRS/AlaRS common domain"/>
    <property type="match status" value="1"/>
</dbReference>
<comment type="cofactor">
    <cofactor evidence="1">
        <name>Zn(2+)</name>
        <dbReference type="ChEBI" id="CHEBI:29105"/>
    </cofactor>
</comment>
<reference evidence="7 8" key="1">
    <citation type="submission" date="2013-06" db="EMBL/GenBank/DDBJ databases">
        <title>Rumen cellulosomics: divergent fiber-degrading strategies revealed by comparative genome-wide analysis of six Ruminococcal strains.</title>
        <authorList>
            <person name="Dassa B."/>
            <person name="Borovok I."/>
            <person name="Lamed R."/>
            <person name="Flint H."/>
            <person name="Yeoman C.J."/>
            <person name="White B."/>
            <person name="Bayer E.A."/>
        </authorList>
    </citation>
    <scope>NUCLEOTIDE SEQUENCE [LARGE SCALE GENOMIC DNA]</scope>
    <source>
        <strain evidence="7 8">SY3</strain>
    </source>
</reference>
<feature type="domain" description="Alanyl-transfer RNA synthetases family profile" evidence="6">
    <location>
        <begin position="1"/>
        <end position="234"/>
    </location>
</feature>
<dbReference type="RefSeq" id="WP_037286168.1">
    <property type="nucleotide sequence ID" value="NZ_JEOB01000002.1"/>
</dbReference>
<dbReference type="Proteomes" id="UP000021369">
    <property type="component" value="Unassembled WGS sequence"/>
</dbReference>
<evidence type="ECO:0000256" key="3">
    <source>
        <dbReference type="ARBA" id="ARBA00022723"/>
    </source>
</evidence>
<comment type="subcellular location">
    <subcellularLocation>
        <location evidence="2">Cytoplasm</location>
    </subcellularLocation>
</comment>
<dbReference type="GO" id="GO:0003676">
    <property type="term" value="F:nucleic acid binding"/>
    <property type="evidence" value="ECO:0007669"/>
    <property type="project" value="InterPro"/>
</dbReference>
<keyword evidence="8" id="KW-1185">Reference proteome</keyword>
<dbReference type="PROSITE" id="PS50860">
    <property type="entry name" value="AA_TRNA_LIGASE_II_ALA"/>
    <property type="match status" value="1"/>
</dbReference>
<dbReference type="SUPFAM" id="SSF50447">
    <property type="entry name" value="Translation proteins"/>
    <property type="match status" value="1"/>
</dbReference>
<accession>A0A011WRB1</accession>
<keyword evidence="7" id="KW-0436">Ligase</keyword>
<evidence type="ECO:0000256" key="1">
    <source>
        <dbReference type="ARBA" id="ARBA00001947"/>
    </source>
</evidence>
<keyword evidence="4" id="KW-0862">Zinc</keyword>
<name>A0A011WRB1_RUMAL</name>
<dbReference type="Pfam" id="PF07973">
    <property type="entry name" value="tRNA_SAD"/>
    <property type="match status" value="1"/>
</dbReference>
<dbReference type="GO" id="GO:0002161">
    <property type="term" value="F:aminoacyl-tRNA deacylase activity"/>
    <property type="evidence" value="ECO:0007669"/>
    <property type="project" value="UniProtKB-ARBA"/>
</dbReference>
<dbReference type="PANTHER" id="PTHR43462:SF1">
    <property type="entry name" value="ALANYL-TRNA EDITING PROTEIN AARSD1"/>
    <property type="match status" value="1"/>
</dbReference>
<dbReference type="Pfam" id="PF01411">
    <property type="entry name" value="tRNA-synt_2c"/>
    <property type="match status" value="1"/>
</dbReference>
<dbReference type="Gene3D" id="3.10.310.40">
    <property type="match status" value="1"/>
</dbReference>
<dbReference type="AlphaFoldDB" id="A0A011WRB1"/>
<dbReference type="InterPro" id="IPR051335">
    <property type="entry name" value="Alanyl-tRNA_Editing_Enzymes"/>
</dbReference>
<dbReference type="InterPro" id="IPR009000">
    <property type="entry name" value="Transl_B-barrel_sf"/>
</dbReference>
<dbReference type="GO" id="GO:0005737">
    <property type="term" value="C:cytoplasm"/>
    <property type="evidence" value="ECO:0007669"/>
    <property type="project" value="UniProtKB-SubCell"/>
</dbReference>
<dbReference type="GO" id="GO:0046872">
    <property type="term" value="F:metal ion binding"/>
    <property type="evidence" value="ECO:0007669"/>
    <property type="project" value="UniProtKB-KW"/>
</dbReference>
<dbReference type="GO" id="GO:0006419">
    <property type="term" value="P:alanyl-tRNA aminoacylation"/>
    <property type="evidence" value="ECO:0007669"/>
    <property type="project" value="InterPro"/>
</dbReference>
<evidence type="ECO:0000256" key="4">
    <source>
        <dbReference type="ARBA" id="ARBA00022833"/>
    </source>
</evidence>
<dbReference type="EMBL" id="JEOB01000002">
    <property type="protein sequence ID" value="EXM39505.1"/>
    <property type="molecule type" value="Genomic_DNA"/>
</dbReference>
<keyword evidence="3" id="KW-0479">Metal-binding</keyword>
<dbReference type="InterPro" id="IPR018164">
    <property type="entry name" value="Ala-tRNA-synth_IIc_N"/>
</dbReference>
<dbReference type="OrthoDB" id="9812949at2"/>
<dbReference type="SMART" id="SM00863">
    <property type="entry name" value="tRNA_SAD"/>
    <property type="match status" value="1"/>
</dbReference>
<sequence>MTKKLFDDGMLFSFSAVVTDCKETKNGFEVTLDRSAFFPEGGGQAGDVGTLGGVKVIDTYEKNGEVIHLCKSALEVGTEVRGEINENIRIRRMQNHSGEHLLMGFIHQKLGYENVGFHMGSDEVLLDLNGVISPEDIRECEQKANEAIARNVSINISYPASEELASLSYRSKLEMTENVRIVTIEGIDNCACCAPHMPSTGGIGIVKVISSESNRGGTRLHILCGLDALDLIRQRMESNAAISHLLSAKPEKTADAVEKLLNENISLKRQITENERRAAEEIISGLKNDSRKSFCIFTKGLGRNTMREIANRAVKLTDGAAAVFSEEQDGFGYIIASEKLPLRTIAKDINSVLHGKGGGSDLMIQGSLTAERGAIEKYFSELDL</sequence>
<dbReference type="Gene3D" id="3.30.980.10">
    <property type="entry name" value="Threonyl-trna Synthetase, Chain A, domain 2"/>
    <property type="match status" value="1"/>
</dbReference>
<dbReference type="GO" id="GO:0005524">
    <property type="term" value="F:ATP binding"/>
    <property type="evidence" value="ECO:0007669"/>
    <property type="project" value="InterPro"/>
</dbReference>
<evidence type="ECO:0000313" key="8">
    <source>
        <dbReference type="Proteomes" id="UP000021369"/>
    </source>
</evidence>
<proteinExistence type="predicted"/>
<protein>
    <submittedName>
        <fullName evidence="7">Alanyl-tRNA synthetase</fullName>
    </submittedName>
</protein>
<gene>
    <name evidence="7" type="ORF">RASY3_06375</name>
</gene>
<dbReference type="PATRIC" id="fig|1341156.4.peg.1691"/>
<evidence type="ECO:0000256" key="5">
    <source>
        <dbReference type="SAM" id="Coils"/>
    </source>
</evidence>
<dbReference type="InterPro" id="IPR018165">
    <property type="entry name" value="Ala-tRNA-synth_IIc_core"/>
</dbReference>
<dbReference type="InterPro" id="IPR012947">
    <property type="entry name" value="tRNA_SAD"/>
</dbReference>
<evidence type="ECO:0000313" key="7">
    <source>
        <dbReference type="EMBL" id="EXM39505.1"/>
    </source>
</evidence>
<dbReference type="PANTHER" id="PTHR43462">
    <property type="entry name" value="ALANYL-TRNA EDITING PROTEIN"/>
    <property type="match status" value="1"/>
</dbReference>
<evidence type="ECO:0000256" key="2">
    <source>
        <dbReference type="ARBA" id="ARBA00004496"/>
    </source>
</evidence>
<evidence type="ECO:0000259" key="6">
    <source>
        <dbReference type="PROSITE" id="PS50860"/>
    </source>
</evidence>
<dbReference type="Gene3D" id="2.40.30.130">
    <property type="match status" value="1"/>
</dbReference>
<dbReference type="InterPro" id="IPR018163">
    <property type="entry name" value="Thr/Ala-tRNA-synth_IIc_edit"/>
</dbReference>
<dbReference type="GO" id="GO:0004813">
    <property type="term" value="F:alanine-tRNA ligase activity"/>
    <property type="evidence" value="ECO:0007669"/>
    <property type="project" value="InterPro"/>
</dbReference>
<keyword evidence="7" id="KW-0030">Aminoacyl-tRNA synthetase</keyword>